<sequence length="262" mass="30479">MAEQRSNSSLGFDETSKIWIEPFSTLINSMFPVEYIYADWFGWQANNEAQRADTESLFSLSEDTLEAGSRAEGFCIPQFILRKNAMDDGNALDVEEHWQCDLDLMTSMESFIEINGEKTRIPIFTVEHLEDDPKFVKLRLTEEWKEHCPRYKNVSYLHKSFLLPSADHQLQGTESTSFHGKKSKWSCTLRGPGRKLKSNGFLTYERDETNVFSHDHWDKTGLISYAVRISRHPIRLERSFHFATRQLGQRDGYQSTFRKISS</sequence>
<dbReference type="OrthoDB" id="6112914at2759"/>
<accession>A0A2B4ST13</accession>
<evidence type="ECO:0000313" key="1">
    <source>
        <dbReference type="EMBL" id="PFX32239.1"/>
    </source>
</evidence>
<gene>
    <name evidence="1" type="ORF">AWC38_SpisGene2895</name>
</gene>
<protein>
    <submittedName>
        <fullName evidence="1">Uncharacterized protein</fullName>
    </submittedName>
</protein>
<dbReference type="EMBL" id="LSMT01000025">
    <property type="protein sequence ID" value="PFX32239.1"/>
    <property type="molecule type" value="Genomic_DNA"/>
</dbReference>
<evidence type="ECO:0000313" key="2">
    <source>
        <dbReference type="Proteomes" id="UP000225706"/>
    </source>
</evidence>
<dbReference type="AlphaFoldDB" id="A0A2B4ST13"/>
<organism evidence="1 2">
    <name type="scientific">Stylophora pistillata</name>
    <name type="common">Smooth cauliflower coral</name>
    <dbReference type="NCBI Taxonomy" id="50429"/>
    <lineage>
        <taxon>Eukaryota</taxon>
        <taxon>Metazoa</taxon>
        <taxon>Cnidaria</taxon>
        <taxon>Anthozoa</taxon>
        <taxon>Hexacorallia</taxon>
        <taxon>Scleractinia</taxon>
        <taxon>Astrocoeniina</taxon>
        <taxon>Pocilloporidae</taxon>
        <taxon>Stylophora</taxon>
    </lineage>
</organism>
<comment type="caution">
    <text evidence="1">The sequence shown here is derived from an EMBL/GenBank/DDBJ whole genome shotgun (WGS) entry which is preliminary data.</text>
</comment>
<reference evidence="2" key="1">
    <citation type="journal article" date="2017" name="bioRxiv">
        <title>Comparative analysis of the genomes of Stylophora pistillata and Acropora digitifera provides evidence for extensive differences between species of corals.</title>
        <authorList>
            <person name="Voolstra C.R."/>
            <person name="Li Y."/>
            <person name="Liew Y.J."/>
            <person name="Baumgarten S."/>
            <person name="Zoccola D."/>
            <person name="Flot J.-F."/>
            <person name="Tambutte S."/>
            <person name="Allemand D."/>
            <person name="Aranda M."/>
        </authorList>
    </citation>
    <scope>NUCLEOTIDE SEQUENCE [LARGE SCALE GENOMIC DNA]</scope>
</reference>
<keyword evidence="2" id="KW-1185">Reference proteome</keyword>
<name>A0A2B4ST13_STYPI</name>
<proteinExistence type="predicted"/>
<dbReference type="Proteomes" id="UP000225706">
    <property type="component" value="Unassembled WGS sequence"/>
</dbReference>